<evidence type="ECO:0000313" key="7">
    <source>
        <dbReference type="EMBL" id="SEL62597.1"/>
    </source>
</evidence>
<dbReference type="GO" id="GO:0009372">
    <property type="term" value="P:quorum sensing"/>
    <property type="evidence" value="ECO:0007669"/>
    <property type="project" value="UniProtKB-UniRule"/>
</dbReference>
<evidence type="ECO:0000313" key="8">
    <source>
        <dbReference type="Proteomes" id="UP000199664"/>
    </source>
</evidence>
<dbReference type="RefSeq" id="WP_158673583.1">
    <property type="nucleotide sequence ID" value="NZ_FOAN01000004.1"/>
</dbReference>
<dbReference type="EMBL" id="FOAN01000004">
    <property type="protein sequence ID" value="SEL62597.1"/>
    <property type="molecule type" value="Genomic_DNA"/>
</dbReference>
<reference evidence="8" key="1">
    <citation type="submission" date="2016-10" db="EMBL/GenBank/DDBJ databases">
        <authorList>
            <person name="Varghese N."/>
            <person name="Submissions S."/>
        </authorList>
    </citation>
    <scope>NUCLEOTIDE SEQUENCE [LARGE SCALE GENOMIC DNA]</scope>
    <source>
        <strain evidence="8">LMG 26383,CCUG 61248,R- 45681</strain>
    </source>
</reference>
<dbReference type="STRING" id="1036779.SAMN04515666_104496"/>
<comment type="catalytic activity">
    <reaction evidence="6">
        <text>a fatty acyl-[ACP] + S-adenosyl-L-methionine = an N-acyl-L-homoserine lactone + S-methyl-5'-thioadenosine + holo-[ACP] + H(+)</text>
        <dbReference type="Rhea" id="RHEA:10096"/>
        <dbReference type="Rhea" id="RHEA-COMP:9685"/>
        <dbReference type="Rhea" id="RHEA-COMP:14125"/>
        <dbReference type="ChEBI" id="CHEBI:15378"/>
        <dbReference type="ChEBI" id="CHEBI:17509"/>
        <dbReference type="ChEBI" id="CHEBI:55474"/>
        <dbReference type="ChEBI" id="CHEBI:59789"/>
        <dbReference type="ChEBI" id="CHEBI:64479"/>
        <dbReference type="ChEBI" id="CHEBI:138651"/>
        <dbReference type="EC" id="2.3.1.184"/>
    </reaction>
</comment>
<keyword evidence="2 6" id="KW-0808">Transferase</keyword>
<evidence type="ECO:0000256" key="2">
    <source>
        <dbReference type="ARBA" id="ARBA00022679"/>
    </source>
</evidence>
<dbReference type="AlphaFoldDB" id="A0A1H7RT50"/>
<dbReference type="PRINTS" id="PR01549">
    <property type="entry name" value="AUTOINDCRSYN"/>
</dbReference>
<evidence type="ECO:0000256" key="1">
    <source>
        <dbReference type="ARBA" id="ARBA00022654"/>
    </source>
</evidence>
<organism evidence="7 8">
    <name type="scientific">Bosea lupini</name>
    <dbReference type="NCBI Taxonomy" id="1036779"/>
    <lineage>
        <taxon>Bacteria</taxon>
        <taxon>Pseudomonadati</taxon>
        <taxon>Pseudomonadota</taxon>
        <taxon>Alphaproteobacteria</taxon>
        <taxon>Hyphomicrobiales</taxon>
        <taxon>Boseaceae</taxon>
        <taxon>Bosea</taxon>
    </lineage>
</organism>
<dbReference type="GO" id="GO:0061579">
    <property type="term" value="F:N-acyl homoserine lactone synthase activity"/>
    <property type="evidence" value="ECO:0007669"/>
    <property type="project" value="UniProtKB-UniRule"/>
</dbReference>
<dbReference type="Gene3D" id="3.40.630.30">
    <property type="match status" value="1"/>
</dbReference>
<dbReference type="SUPFAM" id="SSF55729">
    <property type="entry name" value="Acyl-CoA N-acyltransferases (Nat)"/>
    <property type="match status" value="1"/>
</dbReference>
<evidence type="ECO:0000256" key="3">
    <source>
        <dbReference type="ARBA" id="ARBA00022691"/>
    </source>
</evidence>
<dbReference type="InterPro" id="IPR001690">
    <property type="entry name" value="Autoind_synthase"/>
</dbReference>
<dbReference type="Proteomes" id="UP000199664">
    <property type="component" value="Unassembled WGS sequence"/>
</dbReference>
<dbReference type="GO" id="GO:0007165">
    <property type="term" value="P:signal transduction"/>
    <property type="evidence" value="ECO:0007669"/>
    <property type="project" value="TreeGrafter"/>
</dbReference>
<dbReference type="PROSITE" id="PS51187">
    <property type="entry name" value="AUTOINDUCER_SYNTH_2"/>
    <property type="match status" value="1"/>
</dbReference>
<keyword evidence="8" id="KW-1185">Reference proteome</keyword>
<dbReference type="InterPro" id="IPR016181">
    <property type="entry name" value="Acyl_CoA_acyltransferase"/>
</dbReference>
<sequence length="214" mass="24511">MIHVIDAGNRHLYRAELEQHYQIRHQIYVGERKWMALERPDGREVDQFDNADATYLLAIENGRVIGGTRLVPTTCPHLMADVFPFLADVRGLQRGTDIVEWTRIFVVPERRGPDSKVLHTVLAGMFEYCLANDITAITVVMETWWMPRFLELGWEVRPLGLPTVIEGMNCVGTIITVSEDAYRRTLAFKDIEAPVILSRRDAKRTPGERRISHG</sequence>
<accession>A0A1H7RT50</accession>
<comment type="similarity">
    <text evidence="5 6">Belongs to the autoinducer synthase family.</text>
</comment>
<protein>
    <recommendedName>
        <fullName evidence="6">Acyl-homoserine-lactone synthase</fullName>
        <ecNumber evidence="6">2.3.1.184</ecNumber>
    </recommendedName>
    <alternativeName>
        <fullName evidence="6">Autoinducer synthesis protein</fullName>
    </alternativeName>
</protein>
<keyword evidence="4 5" id="KW-0071">Autoinducer synthesis</keyword>
<name>A0A1H7RT50_9HYPH</name>
<dbReference type="PANTHER" id="PTHR39322">
    <property type="entry name" value="ACYL-HOMOSERINE-LACTONE SYNTHASE"/>
    <property type="match status" value="1"/>
</dbReference>
<keyword evidence="3 6" id="KW-0949">S-adenosyl-L-methionine</keyword>
<evidence type="ECO:0000256" key="4">
    <source>
        <dbReference type="ARBA" id="ARBA00022929"/>
    </source>
</evidence>
<dbReference type="PANTHER" id="PTHR39322:SF1">
    <property type="entry name" value="ISOVALERYL-HOMOSERINE LACTONE SYNTHASE"/>
    <property type="match status" value="1"/>
</dbReference>
<dbReference type="EC" id="2.3.1.184" evidence="6"/>
<dbReference type="Pfam" id="PF00765">
    <property type="entry name" value="Autoind_synth"/>
    <property type="match status" value="1"/>
</dbReference>
<evidence type="ECO:0000256" key="6">
    <source>
        <dbReference type="RuleBase" id="RU361135"/>
    </source>
</evidence>
<evidence type="ECO:0000256" key="5">
    <source>
        <dbReference type="PROSITE-ProRule" id="PRU00533"/>
    </source>
</evidence>
<proteinExistence type="inferred from homology"/>
<keyword evidence="1 5" id="KW-0673">Quorum sensing</keyword>
<gene>
    <name evidence="7" type="ORF">SAMN04515666_104496</name>
</gene>